<dbReference type="PRINTS" id="PR01837">
    <property type="entry name" value="MGTCSAPBPROT"/>
</dbReference>
<dbReference type="PANTHER" id="PTHR33778">
    <property type="entry name" value="PROTEIN MGTC"/>
    <property type="match status" value="1"/>
</dbReference>
<keyword evidence="6 7" id="KW-0472">Membrane</keyword>
<dbReference type="EMBL" id="JJML01000043">
    <property type="protein sequence ID" value="KGF71948.1"/>
    <property type="molecule type" value="Genomic_DNA"/>
</dbReference>
<evidence type="ECO:0000256" key="5">
    <source>
        <dbReference type="ARBA" id="ARBA00022989"/>
    </source>
</evidence>
<keyword evidence="10" id="KW-1185">Reference proteome</keyword>
<evidence type="ECO:0000256" key="7">
    <source>
        <dbReference type="SAM" id="Phobius"/>
    </source>
</evidence>
<evidence type="ECO:0000313" key="9">
    <source>
        <dbReference type="EMBL" id="KGF71948.1"/>
    </source>
</evidence>
<evidence type="ECO:0000256" key="1">
    <source>
        <dbReference type="ARBA" id="ARBA00004651"/>
    </source>
</evidence>
<dbReference type="GO" id="GO:0005886">
    <property type="term" value="C:plasma membrane"/>
    <property type="evidence" value="ECO:0007669"/>
    <property type="project" value="UniProtKB-SubCell"/>
</dbReference>
<dbReference type="RefSeq" id="WP_036535317.1">
    <property type="nucleotide sequence ID" value="NZ_JJML01000043.1"/>
</dbReference>
<dbReference type="PANTHER" id="PTHR33778:SF1">
    <property type="entry name" value="MAGNESIUM TRANSPORTER YHID-RELATED"/>
    <property type="match status" value="1"/>
</dbReference>
<evidence type="ECO:0000256" key="4">
    <source>
        <dbReference type="ARBA" id="ARBA00022692"/>
    </source>
</evidence>
<dbReference type="OrthoDB" id="9811198at2"/>
<dbReference type="STRING" id="1497020.DO97_14105"/>
<feature type="domain" description="MgtC/SapB/SrpB/YhiD N-terminal" evidence="8">
    <location>
        <begin position="18"/>
        <end position="146"/>
    </location>
</feature>
<comment type="caution">
    <text evidence="9">The sequence shown here is derived from an EMBL/GenBank/DDBJ whole genome shotgun (WGS) entry which is preliminary data.</text>
</comment>
<dbReference type="AlphaFoldDB" id="A0A098TM82"/>
<feature type="transmembrane region" description="Helical" evidence="7">
    <location>
        <begin position="69"/>
        <end position="90"/>
    </location>
</feature>
<dbReference type="Proteomes" id="UP000030170">
    <property type="component" value="Unassembled WGS sequence"/>
</dbReference>
<comment type="subcellular location">
    <subcellularLocation>
        <location evidence="1">Cell membrane</location>
        <topology evidence="1">Multi-pass membrane protein</topology>
    </subcellularLocation>
</comment>
<accession>A0A098TM82</accession>
<proteinExistence type="inferred from homology"/>
<keyword evidence="5 7" id="KW-1133">Transmembrane helix</keyword>
<sequence>MLLATLRPDDWIGLLCRLALALLVGGVIGWNREQSGKAAGLRTHMLVSLGSALFVLIPLQTTILQTPDALSRVIQGVATGVGFLGAGEILHRPKDGKLRAKGLTSAAAIWVAAALGMVAGCGLWQLSLVGTAMTTLVLSGVKYLERRRYSHEDGDNNV</sequence>
<name>A0A098TM82_9CYAN</name>
<gene>
    <name evidence="9" type="ORF">DO97_14105</name>
</gene>
<feature type="transmembrane region" description="Helical" evidence="7">
    <location>
        <begin position="12"/>
        <end position="31"/>
    </location>
</feature>
<dbReference type="InterPro" id="IPR003416">
    <property type="entry name" value="MgtC/SapB/SrpB/YhiD_fam"/>
</dbReference>
<evidence type="ECO:0000313" key="10">
    <source>
        <dbReference type="Proteomes" id="UP000030170"/>
    </source>
</evidence>
<feature type="transmembrane region" description="Helical" evidence="7">
    <location>
        <begin position="102"/>
        <end position="120"/>
    </location>
</feature>
<evidence type="ECO:0000256" key="3">
    <source>
        <dbReference type="ARBA" id="ARBA00022475"/>
    </source>
</evidence>
<evidence type="ECO:0000256" key="6">
    <source>
        <dbReference type="ARBA" id="ARBA00023136"/>
    </source>
</evidence>
<feature type="transmembrane region" description="Helical" evidence="7">
    <location>
        <begin position="43"/>
        <end position="63"/>
    </location>
</feature>
<evidence type="ECO:0000256" key="2">
    <source>
        <dbReference type="ARBA" id="ARBA00009298"/>
    </source>
</evidence>
<keyword evidence="4 7" id="KW-0812">Transmembrane</keyword>
<comment type="similarity">
    <text evidence="2">Belongs to the MgtC/SapB family.</text>
</comment>
<keyword evidence="3" id="KW-1003">Cell membrane</keyword>
<organism evidence="9 10">
    <name type="scientific">Neosynechococcus sphagnicola sy1</name>
    <dbReference type="NCBI Taxonomy" id="1497020"/>
    <lineage>
        <taxon>Bacteria</taxon>
        <taxon>Bacillati</taxon>
        <taxon>Cyanobacteriota</taxon>
        <taxon>Cyanophyceae</taxon>
        <taxon>Neosynechococcales</taxon>
        <taxon>Neosynechococcaceae</taxon>
        <taxon>Neosynechococcus</taxon>
    </lineage>
</organism>
<dbReference type="Pfam" id="PF02308">
    <property type="entry name" value="MgtC"/>
    <property type="match status" value="1"/>
</dbReference>
<evidence type="ECO:0000259" key="8">
    <source>
        <dbReference type="Pfam" id="PF02308"/>
    </source>
</evidence>
<protein>
    <submittedName>
        <fullName evidence="9">Protein SrpB</fullName>
    </submittedName>
</protein>
<reference evidence="9 10" key="1">
    <citation type="journal article" date="2014" name="Mol. Ecol.">
        <title>Evolution of Synechococcus.</title>
        <authorList>
            <person name="Dvorak P."/>
            <person name="Casamatta D."/>
            <person name="Hasler P."/>
            <person name="Poulickova A."/>
            <person name="Ondrej V."/>
            <person name="Sanges R."/>
        </authorList>
    </citation>
    <scope>NUCLEOTIDE SEQUENCE [LARGE SCALE GENOMIC DNA]</scope>
    <source>
        <strain evidence="9 10">CAUP A 1101</strain>
    </source>
</reference>
<dbReference type="InterPro" id="IPR049177">
    <property type="entry name" value="MgtC_SapB_SrpB_YhiD_N"/>
</dbReference>